<feature type="compositionally biased region" description="Pro residues" evidence="1">
    <location>
        <begin position="112"/>
        <end position="131"/>
    </location>
</feature>
<dbReference type="InterPro" id="IPR053855">
    <property type="entry name" value="DUF6931"/>
</dbReference>
<evidence type="ECO:0000313" key="3">
    <source>
        <dbReference type="Proteomes" id="UP001161325"/>
    </source>
</evidence>
<proteinExistence type="predicted"/>
<sequence>MTAPPTTQPLAPPGPPAGVAPLAPALEWLVQRAALDEEARALGAAALPAAFAPHAADPGLAVQALLQAQRPADALRLVACALPPREGVWWAWVAARHALHAAQGRADAARSAPPPGPDEPPAGPPPAPPTPAQVAALSATERWIAQPSDENRRFAWELAQQAGLDTPVGSAAAAAFFTGGSITPPGVPFVPPPAGLHATMAATAAMLAAVMTDPMRIGEVSAALVQQGLELVRRLGGWDAAIGTAKQTFDQQAYVHAESSKPPQLPDAKA</sequence>
<organism evidence="2 3">
    <name type="scientific">Roseisolibacter agri</name>
    <dbReference type="NCBI Taxonomy" id="2014610"/>
    <lineage>
        <taxon>Bacteria</taxon>
        <taxon>Pseudomonadati</taxon>
        <taxon>Gemmatimonadota</taxon>
        <taxon>Gemmatimonadia</taxon>
        <taxon>Gemmatimonadales</taxon>
        <taxon>Gemmatimonadaceae</taxon>
        <taxon>Roseisolibacter</taxon>
    </lineage>
</organism>
<dbReference type="Proteomes" id="UP001161325">
    <property type="component" value="Unassembled WGS sequence"/>
</dbReference>
<protein>
    <submittedName>
        <fullName evidence="2">Uncharacterized protein</fullName>
    </submittedName>
</protein>
<comment type="caution">
    <text evidence="2">The sequence shown here is derived from an EMBL/GenBank/DDBJ whole genome shotgun (WGS) entry which is preliminary data.</text>
</comment>
<evidence type="ECO:0000256" key="1">
    <source>
        <dbReference type="SAM" id="MobiDB-lite"/>
    </source>
</evidence>
<feature type="region of interest" description="Disordered" evidence="1">
    <location>
        <begin position="104"/>
        <end position="134"/>
    </location>
</feature>
<dbReference type="AlphaFoldDB" id="A0AA37QET1"/>
<gene>
    <name evidence="2" type="ORF">rosag_15330</name>
</gene>
<dbReference type="Pfam" id="PF22011">
    <property type="entry name" value="DUF6931"/>
    <property type="match status" value="2"/>
</dbReference>
<name>A0AA37QET1_9BACT</name>
<reference evidence="2" key="1">
    <citation type="submission" date="2022-08" db="EMBL/GenBank/DDBJ databases">
        <title>Draft genome sequencing of Roseisolibacter agri AW1220.</title>
        <authorList>
            <person name="Tobiishi Y."/>
            <person name="Tonouchi A."/>
        </authorList>
    </citation>
    <scope>NUCLEOTIDE SEQUENCE</scope>
    <source>
        <strain evidence="2">AW1220</strain>
    </source>
</reference>
<dbReference type="RefSeq" id="WP_284349460.1">
    <property type="nucleotide sequence ID" value="NZ_BRXS01000002.1"/>
</dbReference>
<keyword evidence="3" id="KW-1185">Reference proteome</keyword>
<dbReference type="EMBL" id="BRXS01000002">
    <property type="protein sequence ID" value="GLC25020.1"/>
    <property type="molecule type" value="Genomic_DNA"/>
</dbReference>
<evidence type="ECO:0000313" key="2">
    <source>
        <dbReference type="EMBL" id="GLC25020.1"/>
    </source>
</evidence>
<accession>A0AA37QET1</accession>